<gene>
    <name evidence="1" type="ORF">HPB49_007900</name>
</gene>
<dbReference type="Proteomes" id="UP000821865">
    <property type="component" value="Chromosome 10"/>
</dbReference>
<dbReference type="EMBL" id="CM023479">
    <property type="protein sequence ID" value="KAH7973957.1"/>
    <property type="molecule type" value="Genomic_DNA"/>
</dbReference>
<reference evidence="1" key="1">
    <citation type="submission" date="2020-05" db="EMBL/GenBank/DDBJ databases">
        <title>Large-scale comparative analyses of tick genomes elucidate their genetic diversity and vector capacities.</title>
        <authorList>
            <person name="Jia N."/>
            <person name="Wang J."/>
            <person name="Shi W."/>
            <person name="Du L."/>
            <person name="Sun Y."/>
            <person name="Zhan W."/>
            <person name="Jiang J."/>
            <person name="Wang Q."/>
            <person name="Zhang B."/>
            <person name="Ji P."/>
            <person name="Sakyi L.B."/>
            <person name="Cui X."/>
            <person name="Yuan T."/>
            <person name="Jiang B."/>
            <person name="Yang W."/>
            <person name="Lam T.T.-Y."/>
            <person name="Chang Q."/>
            <person name="Ding S."/>
            <person name="Wang X."/>
            <person name="Zhu J."/>
            <person name="Ruan X."/>
            <person name="Zhao L."/>
            <person name="Wei J."/>
            <person name="Que T."/>
            <person name="Du C."/>
            <person name="Cheng J."/>
            <person name="Dai P."/>
            <person name="Han X."/>
            <person name="Huang E."/>
            <person name="Gao Y."/>
            <person name="Liu J."/>
            <person name="Shao H."/>
            <person name="Ye R."/>
            <person name="Li L."/>
            <person name="Wei W."/>
            <person name="Wang X."/>
            <person name="Wang C."/>
            <person name="Yang T."/>
            <person name="Huo Q."/>
            <person name="Li W."/>
            <person name="Guo W."/>
            <person name="Chen H."/>
            <person name="Zhou L."/>
            <person name="Ni X."/>
            <person name="Tian J."/>
            <person name="Zhou Y."/>
            <person name="Sheng Y."/>
            <person name="Liu T."/>
            <person name="Pan Y."/>
            <person name="Xia L."/>
            <person name="Li J."/>
            <person name="Zhao F."/>
            <person name="Cao W."/>
        </authorList>
    </citation>
    <scope>NUCLEOTIDE SEQUENCE</scope>
    <source>
        <strain evidence="1">Dsil-2018</strain>
    </source>
</reference>
<name>A0ACB8DMT2_DERSI</name>
<protein>
    <submittedName>
        <fullName evidence="1">Uncharacterized protein</fullName>
    </submittedName>
</protein>
<keyword evidence="2" id="KW-1185">Reference proteome</keyword>
<organism evidence="1 2">
    <name type="scientific">Dermacentor silvarum</name>
    <name type="common">Tick</name>
    <dbReference type="NCBI Taxonomy" id="543639"/>
    <lineage>
        <taxon>Eukaryota</taxon>
        <taxon>Metazoa</taxon>
        <taxon>Ecdysozoa</taxon>
        <taxon>Arthropoda</taxon>
        <taxon>Chelicerata</taxon>
        <taxon>Arachnida</taxon>
        <taxon>Acari</taxon>
        <taxon>Parasitiformes</taxon>
        <taxon>Ixodida</taxon>
        <taxon>Ixodoidea</taxon>
        <taxon>Ixodidae</taxon>
        <taxon>Rhipicephalinae</taxon>
        <taxon>Dermacentor</taxon>
    </lineage>
</organism>
<evidence type="ECO:0000313" key="1">
    <source>
        <dbReference type="EMBL" id="KAH7973957.1"/>
    </source>
</evidence>
<evidence type="ECO:0000313" key="2">
    <source>
        <dbReference type="Proteomes" id="UP000821865"/>
    </source>
</evidence>
<accession>A0ACB8DMT2</accession>
<comment type="caution">
    <text evidence="1">The sequence shown here is derived from an EMBL/GenBank/DDBJ whole genome shotgun (WGS) entry which is preliminary data.</text>
</comment>
<sequence>MAFAGIAPPDPFLPTPGRSVQPWSRWHDMFKVCLVASGASEFSPERRRALLLHSLGPEGQRIFNTLSVSQAAEKTEEEKGSAATPDMYESAVAALAKHFDTTCNLVVEHHQFHCRIQSPGESIQEYMTALTELAVKCLFTSQEESLRDQFVAGTGQSTAARQAQAAKPTMVAVGDMVRVKKPSVSFKGDSSFSKPRKVIGQRGRATFDLDHGKIWNAAKLCKVPARRSGNNDLQQDSA</sequence>
<proteinExistence type="predicted"/>